<dbReference type="PROSITE" id="PS50011">
    <property type="entry name" value="PROTEIN_KINASE_DOM"/>
    <property type="match status" value="1"/>
</dbReference>
<dbReference type="CDD" id="cd00180">
    <property type="entry name" value="PKc"/>
    <property type="match status" value="1"/>
</dbReference>
<keyword evidence="2" id="KW-0547">Nucleotide-binding</keyword>
<organism evidence="9 11">
    <name type="scientific">Rotaria magnacalcarata</name>
    <dbReference type="NCBI Taxonomy" id="392030"/>
    <lineage>
        <taxon>Eukaryota</taxon>
        <taxon>Metazoa</taxon>
        <taxon>Spiralia</taxon>
        <taxon>Gnathifera</taxon>
        <taxon>Rotifera</taxon>
        <taxon>Eurotatoria</taxon>
        <taxon>Bdelloidea</taxon>
        <taxon>Philodinida</taxon>
        <taxon>Philodinidae</taxon>
        <taxon>Rotaria</taxon>
    </lineage>
</organism>
<feature type="domain" description="Protein kinase" evidence="8">
    <location>
        <begin position="166"/>
        <end position="430"/>
    </location>
</feature>
<evidence type="ECO:0000256" key="5">
    <source>
        <dbReference type="ARBA" id="ARBA00038035"/>
    </source>
</evidence>
<sequence>MEYPKDGPVPVEEDIPESISDENIGVHDQDTKEIGAEQHYSDAACLLLALVDTAQPVTPSANNVEHDDMQLALLGDVPPLVDIQNVQPTESVQEHSSMVSAVKTSTPSVYKRLQSPAKKIKNKALKICCDEIEPQTPLQETSAEAPIGSVKIVVCGKIIPVSTNTLKLIKVFGSGCSGSVLGVTHKTDPDVKIAVKRMVRDPRPEKASMRLNELKMARQIGVSGCLHIIDYYDAMICDQNNELCIFMELMNTTIKEFYECFHQMKEIPPGTIDRFLCHLSHAIASALEFLANLGYLHGDVKPSNVLINNGAVIKLCDLGTCCEIDENGTAKGSFGSTSAYYSPELVDIPPKPRTIQGDMWAMGITLVEVADGKHPCPKSQEYEQFSAIQLWEPKVPETIRLPPLRKLISCLLSREPKQRPQSYAEIHHMLNTQNLANKLPDDDLTFVNRVINMKSSYPTTS</sequence>
<evidence type="ECO:0000259" key="8">
    <source>
        <dbReference type="PROSITE" id="PS50011"/>
    </source>
</evidence>
<comment type="caution">
    <text evidence="9">The sequence shown here is derived from an EMBL/GenBank/DDBJ whole genome shotgun (WGS) entry which is preliminary data.</text>
</comment>
<comment type="similarity">
    <text evidence="5">Belongs to the protein kinase superfamily. STE Ser/Thr protein kinase family. MAP kinase kinase subfamily.</text>
</comment>
<dbReference type="Gene3D" id="1.10.510.10">
    <property type="entry name" value="Transferase(Phosphotransferase) domain 1"/>
    <property type="match status" value="1"/>
</dbReference>
<feature type="compositionally biased region" description="Acidic residues" evidence="7">
    <location>
        <begin position="11"/>
        <end position="20"/>
    </location>
</feature>
<keyword evidence="3" id="KW-0418">Kinase</keyword>
<dbReference type="InterPro" id="IPR008271">
    <property type="entry name" value="Ser/Thr_kinase_AS"/>
</dbReference>
<protein>
    <recommendedName>
        <fullName evidence="6">mitogen-activated protein kinase kinase</fullName>
        <ecNumber evidence="6">2.7.12.2</ecNumber>
    </recommendedName>
</protein>
<dbReference type="EMBL" id="CAJNRE010005633">
    <property type="protein sequence ID" value="CAF2047502.1"/>
    <property type="molecule type" value="Genomic_DNA"/>
</dbReference>
<dbReference type="EC" id="2.7.12.2" evidence="6"/>
<keyword evidence="4" id="KW-0067">ATP-binding</keyword>
<dbReference type="Pfam" id="PF00069">
    <property type="entry name" value="Pkinase"/>
    <property type="match status" value="1"/>
</dbReference>
<dbReference type="InterPro" id="IPR011009">
    <property type="entry name" value="Kinase-like_dom_sf"/>
</dbReference>
<dbReference type="Gene3D" id="3.30.200.20">
    <property type="entry name" value="Phosphorylase Kinase, domain 1"/>
    <property type="match status" value="1"/>
</dbReference>
<accession>A0A815UXA9</accession>
<dbReference type="EMBL" id="CAJNOV010013566">
    <property type="protein sequence ID" value="CAF1526766.1"/>
    <property type="molecule type" value="Genomic_DNA"/>
</dbReference>
<dbReference type="PROSITE" id="PS00108">
    <property type="entry name" value="PROTEIN_KINASE_ST"/>
    <property type="match status" value="1"/>
</dbReference>
<evidence type="ECO:0000256" key="7">
    <source>
        <dbReference type="SAM" id="MobiDB-lite"/>
    </source>
</evidence>
<evidence type="ECO:0000256" key="2">
    <source>
        <dbReference type="ARBA" id="ARBA00022741"/>
    </source>
</evidence>
<name>A0A815UXA9_9BILA</name>
<dbReference type="SUPFAM" id="SSF56112">
    <property type="entry name" value="Protein kinase-like (PK-like)"/>
    <property type="match status" value="1"/>
</dbReference>
<dbReference type="PANTHER" id="PTHR48013:SF15">
    <property type="entry name" value="DUAL SPECIFICITY MITOGEN-ACTIVATED PROTEIN KINASE KINASE 4"/>
    <property type="match status" value="1"/>
</dbReference>
<feature type="region of interest" description="Disordered" evidence="7">
    <location>
        <begin position="1"/>
        <end position="24"/>
    </location>
</feature>
<proteinExistence type="inferred from homology"/>
<evidence type="ECO:0000256" key="3">
    <source>
        <dbReference type="ARBA" id="ARBA00022777"/>
    </source>
</evidence>
<dbReference type="GO" id="GO:0005524">
    <property type="term" value="F:ATP binding"/>
    <property type="evidence" value="ECO:0007669"/>
    <property type="project" value="UniProtKB-KW"/>
</dbReference>
<evidence type="ECO:0000256" key="1">
    <source>
        <dbReference type="ARBA" id="ARBA00022679"/>
    </source>
</evidence>
<dbReference type="SMART" id="SM00220">
    <property type="entry name" value="S_TKc"/>
    <property type="match status" value="1"/>
</dbReference>
<dbReference type="GO" id="GO:0004708">
    <property type="term" value="F:MAP kinase kinase activity"/>
    <property type="evidence" value="ECO:0007669"/>
    <property type="project" value="UniProtKB-EC"/>
</dbReference>
<dbReference type="Proteomes" id="UP000663824">
    <property type="component" value="Unassembled WGS sequence"/>
</dbReference>
<keyword evidence="1" id="KW-0808">Transferase</keyword>
<evidence type="ECO:0000313" key="11">
    <source>
        <dbReference type="Proteomes" id="UP000663855"/>
    </source>
</evidence>
<dbReference type="InterPro" id="IPR000719">
    <property type="entry name" value="Prot_kinase_dom"/>
</dbReference>
<evidence type="ECO:0000313" key="9">
    <source>
        <dbReference type="EMBL" id="CAF1526766.1"/>
    </source>
</evidence>
<evidence type="ECO:0000256" key="6">
    <source>
        <dbReference type="ARBA" id="ARBA00038999"/>
    </source>
</evidence>
<gene>
    <name evidence="9" type="ORF">CJN711_LOCUS28772</name>
    <name evidence="10" type="ORF">MBJ925_LOCUS12401</name>
</gene>
<reference evidence="9" key="1">
    <citation type="submission" date="2021-02" db="EMBL/GenBank/DDBJ databases">
        <authorList>
            <person name="Nowell W R."/>
        </authorList>
    </citation>
    <scope>NUCLEOTIDE SEQUENCE</scope>
</reference>
<dbReference type="AlphaFoldDB" id="A0A815UXA9"/>
<dbReference type="PANTHER" id="PTHR48013">
    <property type="entry name" value="DUAL SPECIFICITY MITOGEN-ACTIVATED PROTEIN KINASE KINASE 5-RELATED"/>
    <property type="match status" value="1"/>
</dbReference>
<evidence type="ECO:0000256" key="4">
    <source>
        <dbReference type="ARBA" id="ARBA00022840"/>
    </source>
</evidence>
<dbReference type="Proteomes" id="UP000663855">
    <property type="component" value="Unassembled WGS sequence"/>
</dbReference>
<evidence type="ECO:0000313" key="10">
    <source>
        <dbReference type="EMBL" id="CAF2047502.1"/>
    </source>
</evidence>